<dbReference type="InterPro" id="IPR044855">
    <property type="entry name" value="CoA-Trfase_III_dom3_sf"/>
</dbReference>
<dbReference type="Proteomes" id="UP000292003">
    <property type="component" value="Unassembled WGS sequence"/>
</dbReference>
<dbReference type="EMBL" id="SFCC01000015">
    <property type="protein sequence ID" value="RZQ60804.1"/>
    <property type="molecule type" value="Genomic_DNA"/>
</dbReference>
<accession>A0A4Q7J487</accession>
<sequence length="393" mass="42897">MTRPLDGIRVLDLSRILAGPYCTQYLGELGADVIKVEPPGHGDDTRTWGPPFVGETGEAVYFLAANRNKRGIVLDLKSDRGRDAVRRLAERADVLVENFRPGTLERWGLDYATLSELNPRLIHLSITGFGQTGPYRDRPGYDLIAQGMGGVMDLTGEPDGAPAKVGLPVADLNAGTWGIIAVLAALQARHTTGRGQYLDVSLMDAQVAWHVYAAGAHFYDTPRPRRMGSAHPSIVPYQAFEASDGWLNIAVGSEKLWRGFCAVLGLDIAEDPRFVSNAQRARHREELIPLLADVLRTRTVAEWMAIFDEASIPAGPINTIDEVYSDGWAQERDQVVRMPHPSVGTYVGTGFPVKADALAHPTSPPPLLGQHTAEVLAELGYTDEEIAEFARSR</sequence>
<evidence type="ECO:0000256" key="1">
    <source>
        <dbReference type="ARBA" id="ARBA00022679"/>
    </source>
</evidence>
<keyword evidence="1 2" id="KW-0808">Transferase</keyword>
<dbReference type="Gene3D" id="3.30.1540.10">
    <property type="entry name" value="formyl-coa transferase, domain 3"/>
    <property type="match status" value="1"/>
</dbReference>
<reference evidence="2 3" key="1">
    <citation type="submission" date="2019-02" db="EMBL/GenBank/DDBJ databases">
        <title>Draft genome sequence of Amycolatopsis sp. 8-3EHSu isolated from roots of Suaeda maritima.</title>
        <authorList>
            <person name="Duangmal K."/>
            <person name="Chantavorakit T."/>
        </authorList>
    </citation>
    <scope>NUCLEOTIDE SEQUENCE [LARGE SCALE GENOMIC DNA]</scope>
    <source>
        <strain evidence="2 3">8-3EHSu</strain>
    </source>
</reference>
<organism evidence="2 3">
    <name type="scientific">Amycolatopsis suaedae</name>
    <dbReference type="NCBI Taxonomy" id="2510978"/>
    <lineage>
        <taxon>Bacteria</taxon>
        <taxon>Bacillati</taxon>
        <taxon>Actinomycetota</taxon>
        <taxon>Actinomycetes</taxon>
        <taxon>Pseudonocardiales</taxon>
        <taxon>Pseudonocardiaceae</taxon>
        <taxon>Amycolatopsis</taxon>
    </lineage>
</organism>
<dbReference type="SUPFAM" id="SSF89796">
    <property type="entry name" value="CoA-transferase family III (CaiB/BaiF)"/>
    <property type="match status" value="1"/>
</dbReference>
<dbReference type="Gene3D" id="3.40.50.10540">
    <property type="entry name" value="Crotonobetainyl-coa:carnitine coa-transferase, domain 1"/>
    <property type="match status" value="1"/>
</dbReference>
<dbReference type="GO" id="GO:0008410">
    <property type="term" value="F:CoA-transferase activity"/>
    <property type="evidence" value="ECO:0007669"/>
    <property type="project" value="TreeGrafter"/>
</dbReference>
<gene>
    <name evidence="2" type="ORF">EWH70_27255</name>
</gene>
<dbReference type="InterPro" id="IPR003673">
    <property type="entry name" value="CoA-Trfase_fam_III"/>
</dbReference>
<dbReference type="AlphaFoldDB" id="A0A4Q7J487"/>
<dbReference type="PANTHER" id="PTHR48207:SF3">
    <property type="entry name" value="SUCCINATE--HYDROXYMETHYLGLUTARATE COA-TRANSFERASE"/>
    <property type="match status" value="1"/>
</dbReference>
<dbReference type="PANTHER" id="PTHR48207">
    <property type="entry name" value="SUCCINATE--HYDROXYMETHYLGLUTARATE COA-TRANSFERASE"/>
    <property type="match status" value="1"/>
</dbReference>
<protein>
    <submittedName>
        <fullName evidence="2">CoA transferase</fullName>
    </submittedName>
</protein>
<dbReference type="Pfam" id="PF02515">
    <property type="entry name" value="CoA_transf_3"/>
    <property type="match status" value="1"/>
</dbReference>
<dbReference type="OrthoDB" id="9797653at2"/>
<dbReference type="RefSeq" id="WP_130478377.1">
    <property type="nucleotide sequence ID" value="NZ_SFCC01000015.1"/>
</dbReference>
<dbReference type="InterPro" id="IPR023606">
    <property type="entry name" value="CoA-Trfase_III_dom_1_sf"/>
</dbReference>
<name>A0A4Q7J487_9PSEU</name>
<proteinExistence type="predicted"/>
<keyword evidence="3" id="KW-1185">Reference proteome</keyword>
<evidence type="ECO:0000313" key="2">
    <source>
        <dbReference type="EMBL" id="RZQ60804.1"/>
    </source>
</evidence>
<dbReference type="InterPro" id="IPR050483">
    <property type="entry name" value="CoA-transferase_III_domain"/>
</dbReference>
<comment type="caution">
    <text evidence="2">The sequence shown here is derived from an EMBL/GenBank/DDBJ whole genome shotgun (WGS) entry which is preliminary data.</text>
</comment>
<evidence type="ECO:0000313" key="3">
    <source>
        <dbReference type="Proteomes" id="UP000292003"/>
    </source>
</evidence>